<comment type="caution">
    <text evidence="2">The sequence shown here is derived from an EMBL/GenBank/DDBJ whole genome shotgun (WGS) entry which is preliminary data.</text>
</comment>
<evidence type="ECO:0000313" key="2">
    <source>
        <dbReference type="EMBL" id="PIW37257.1"/>
    </source>
</evidence>
<protein>
    <recommendedName>
        <fullName evidence="1">ATP-grasp fold RimK-type domain-containing protein</fullName>
    </recommendedName>
</protein>
<organism evidence="2 3">
    <name type="scientific">Candidatus Kerfeldbacteria bacterium CG15_BIG_FIL_POST_REV_8_21_14_020_45_12</name>
    <dbReference type="NCBI Taxonomy" id="2014247"/>
    <lineage>
        <taxon>Bacteria</taxon>
        <taxon>Candidatus Kerfeldiibacteriota</taxon>
    </lineage>
</organism>
<dbReference type="Pfam" id="PF08443">
    <property type="entry name" value="RimK"/>
    <property type="match status" value="1"/>
</dbReference>
<gene>
    <name evidence="2" type="ORF">COW24_00965</name>
</gene>
<reference evidence="2 3" key="1">
    <citation type="submission" date="2017-09" db="EMBL/GenBank/DDBJ databases">
        <title>Depth-based differentiation of microbial function through sediment-hosted aquifers and enrichment of novel symbionts in the deep terrestrial subsurface.</title>
        <authorList>
            <person name="Probst A.J."/>
            <person name="Ladd B."/>
            <person name="Jarett J.K."/>
            <person name="Geller-Mcgrath D.E."/>
            <person name="Sieber C.M."/>
            <person name="Emerson J.B."/>
            <person name="Anantharaman K."/>
            <person name="Thomas B.C."/>
            <person name="Malmstrom R."/>
            <person name="Stieglmeier M."/>
            <person name="Klingl A."/>
            <person name="Woyke T."/>
            <person name="Ryan C.M."/>
            <person name="Banfield J.F."/>
        </authorList>
    </citation>
    <scope>NUCLEOTIDE SEQUENCE [LARGE SCALE GENOMIC DNA]</scope>
    <source>
        <strain evidence="2">CG15_BIG_FIL_POST_REV_8_21_14_020_45_12</strain>
    </source>
</reference>
<evidence type="ECO:0000313" key="3">
    <source>
        <dbReference type="Proteomes" id="UP000230292"/>
    </source>
</evidence>
<dbReference type="GO" id="GO:0009432">
    <property type="term" value="P:SOS response"/>
    <property type="evidence" value="ECO:0007669"/>
    <property type="project" value="TreeGrafter"/>
</dbReference>
<dbReference type="InterPro" id="IPR013651">
    <property type="entry name" value="ATP-grasp_RimK-type"/>
</dbReference>
<dbReference type="PANTHER" id="PTHR21621">
    <property type="entry name" value="RIBOSOMAL PROTEIN S6 MODIFICATION PROTEIN"/>
    <property type="match status" value="1"/>
</dbReference>
<dbReference type="AlphaFoldDB" id="A0A2M7H4U6"/>
<dbReference type="EMBL" id="PFGC01000013">
    <property type="protein sequence ID" value="PIW37257.1"/>
    <property type="molecule type" value="Genomic_DNA"/>
</dbReference>
<name>A0A2M7H4U6_9BACT</name>
<feature type="domain" description="ATP-grasp fold RimK-type" evidence="1">
    <location>
        <begin position="174"/>
        <end position="332"/>
    </location>
</feature>
<dbReference type="GO" id="GO:0005737">
    <property type="term" value="C:cytoplasm"/>
    <property type="evidence" value="ECO:0007669"/>
    <property type="project" value="TreeGrafter"/>
</dbReference>
<sequence>MANLPIEEFDVIVVYDGTTVKGASDKSYRGRTPFPKPSASFSYNKSYEYFLKQCKRSGLRAAFASTSDITAGGLFQSVWVYQKNWKRVHGLSNARIVFDKFSHLDTYNAKYDAKLKNKIDGVQYFHNPGIRALFDDKLRTYGRFSDFAIPTVKIDLKSSSTISFAKKALLDQIQAHKHMVDFTRLFVLKDQFGAGGVDVHKVKRMVDFLDIGKRDELVSYILQPLIIANGFDFFNQKGYVDLRVIVCGGQITSCYIRTAKPGEFRANASRGGSVDYIEKKQIPKDVISMSKSINDLLPVQDGFYALDFIKSSTGNLYFIEGNITPGLNWFNAKDERQVKQFMRSIVSQISLMAAD</sequence>
<dbReference type="PANTHER" id="PTHR21621:SF0">
    <property type="entry name" value="BETA-CITRYLGLUTAMATE SYNTHASE B-RELATED"/>
    <property type="match status" value="1"/>
</dbReference>
<dbReference type="SUPFAM" id="SSF56059">
    <property type="entry name" value="Glutathione synthetase ATP-binding domain-like"/>
    <property type="match status" value="1"/>
</dbReference>
<accession>A0A2M7H4U6</accession>
<dbReference type="GO" id="GO:0018169">
    <property type="term" value="F:ribosomal S6-glutamic acid ligase activity"/>
    <property type="evidence" value="ECO:0007669"/>
    <property type="project" value="TreeGrafter"/>
</dbReference>
<dbReference type="Proteomes" id="UP000230292">
    <property type="component" value="Unassembled WGS sequence"/>
</dbReference>
<dbReference type="Gene3D" id="3.30.470.20">
    <property type="entry name" value="ATP-grasp fold, B domain"/>
    <property type="match status" value="1"/>
</dbReference>
<evidence type="ECO:0000259" key="1">
    <source>
        <dbReference type="Pfam" id="PF08443"/>
    </source>
</evidence>
<proteinExistence type="predicted"/>